<evidence type="ECO:0000313" key="8">
    <source>
        <dbReference type="EMBL" id="PWS32723.1"/>
    </source>
</evidence>
<organism evidence="8 9">
    <name type="scientific">Pedobacter paludis</name>
    <dbReference type="NCBI Taxonomy" id="2203212"/>
    <lineage>
        <taxon>Bacteria</taxon>
        <taxon>Pseudomonadati</taxon>
        <taxon>Bacteroidota</taxon>
        <taxon>Sphingobacteriia</taxon>
        <taxon>Sphingobacteriales</taxon>
        <taxon>Sphingobacteriaceae</taxon>
        <taxon>Pedobacter</taxon>
    </lineage>
</organism>
<evidence type="ECO:0000313" key="9">
    <source>
        <dbReference type="Proteomes" id="UP000245391"/>
    </source>
</evidence>
<keyword evidence="5 7" id="KW-0378">Hydrolase</keyword>
<dbReference type="GO" id="GO:0006364">
    <property type="term" value="P:rRNA processing"/>
    <property type="evidence" value="ECO:0007669"/>
    <property type="project" value="UniProtKB-UniRule"/>
</dbReference>
<keyword evidence="9" id="KW-1185">Reference proteome</keyword>
<evidence type="ECO:0000256" key="4">
    <source>
        <dbReference type="ARBA" id="ARBA00022759"/>
    </source>
</evidence>
<dbReference type="OrthoDB" id="9811984at2"/>
<evidence type="ECO:0000256" key="3">
    <source>
        <dbReference type="ARBA" id="ARBA00022723"/>
    </source>
</evidence>
<feature type="binding site" evidence="7">
    <location>
        <position position="109"/>
    </location>
    <ligand>
        <name>Zn(2+)</name>
        <dbReference type="ChEBI" id="CHEBI:29105"/>
        <note>catalytic</note>
    </ligand>
</feature>
<dbReference type="PANTHER" id="PTHR46986:SF1">
    <property type="entry name" value="ENDORIBONUCLEASE YBEY, CHLOROPLASTIC"/>
    <property type="match status" value="1"/>
</dbReference>
<evidence type="ECO:0000256" key="7">
    <source>
        <dbReference type="HAMAP-Rule" id="MF_00009"/>
    </source>
</evidence>
<comment type="subcellular location">
    <subcellularLocation>
        <location evidence="7">Cytoplasm</location>
    </subcellularLocation>
</comment>
<evidence type="ECO:0000256" key="5">
    <source>
        <dbReference type="ARBA" id="ARBA00022801"/>
    </source>
</evidence>
<evidence type="ECO:0000256" key="1">
    <source>
        <dbReference type="ARBA" id="ARBA00010875"/>
    </source>
</evidence>
<keyword evidence="4 7" id="KW-0255">Endonuclease</keyword>
<comment type="similarity">
    <text evidence="1 7">Belongs to the endoribonuclease YbeY family.</text>
</comment>
<comment type="caution">
    <text evidence="8">The sequence shown here is derived from an EMBL/GenBank/DDBJ whole genome shotgun (WGS) entry which is preliminary data.</text>
</comment>
<dbReference type="NCBIfam" id="TIGR00043">
    <property type="entry name" value="rRNA maturation RNase YbeY"/>
    <property type="match status" value="1"/>
</dbReference>
<dbReference type="EC" id="3.1.-.-" evidence="7"/>
<dbReference type="EMBL" id="QGNY01000002">
    <property type="protein sequence ID" value="PWS32723.1"/>
    <property type="molecule type" value="Genomic_DNA"/>
</dbReference>
<gene>
    <name evidence="7 8" type="primary">ybeY</name>
    <name evidence="8" type="ORF">DF947_06530</name>
</gene>
<dbReference type="GO" id="GO:0005737">
    <property type="term" value="C:cytoplasm"/>
    <property type="evidence" value="ECO:0007669"/>
    <property type="project" value="UniProtKB-SubCell"/>
</dbReference>
<name>A0A317F335_9SPHI</name>
<keyword evidence="7" id="KW-0690">Ribosome biogenesis</keyword>
<feature type="binding site" evidence="7">
    <location>
        <position position="119"/>
    </location>
    <ligand>
        <name>Zn(2+)</name>
        <dbReference type="ChEBI" id="CHEBI:29105"/>
        <note>catalytic</note>
    </ligand>
</feature>
<proteinExistence type="inferred from homology"/>
<evidence type="ECO:0000256" key="2">
    <source>
        <dbReference type="ARBA" id="ARBA00022722"/>
    </source>
</evidence>
<keyword evidence="2 7" id="KW-0540">Nuclease</keyword>
<dbReference type="Gene3D" id="3.40.390.30">
    <property type="entry name" value="Metalloproteases ('zincins'), catalytic domain"/>
    <property type="match status" value="1"/>
</dbReference>
<evidence type="ECO:0000256" key="6">
    <source>
        <dbReference type="ARBA" id="ARBA00022833"/>
    </source>
</evidence>
<dbReference type="Pfam" id="PF02130">
    <property type="entry name" value="YbeY"/>
    <property type="match status" value="1"/>
</dbReference>
<dbReference type="Proteomes" id="UP000245391">
    <property type="component" value="Unassembled WGS sequence"/>
</dbReference>
<comment type="function">
    <text evidence="7">Single strand-specific metallo-endoribonuclease involved in late-stage 70S ribosome quality control and in maturation of the 3' terminus of the 16S rRNA.</text>
</comment>
<dbReference type="PROSITE" id="PS01306">
    <property type="entry name" value="UPF0054"/>
    <property type="match status" value="1"/>
</dbReference>
<dbReference type="AlphaFoldDB" id="A0A317F335"/>
<dbReference type="GO" id="GO:0004521">
    <property type="term" value="F:RNA endonuclease activity"/>
    <property type="evidence" value="ECO:0007669"/>
    <property type="project" value="UniProtKB-UniRule"/>
</dbReference>
<sequence length="146" mass="16987">MPAISFFTESISYNLPQKLKIKKWIKATIEKEGYKLGELNFIFCSDDYLLTINQQYLNHDTYTDIITFDNSDIAKRIVSDIFISIDRVKENAKTYKTTDFDEVCRIMIHGTLHLLGYKDKGKEAKTLMTQKEDEYLDLRAEAGILI</sequence>
<feature type="binding site" evidence="7">
    <location>
        <position position="113"/>
    </location>
    <ligand>
        <name>Zn(2+)</name>
        <dbReference type="ChEBI" id="CHEBI:29105"/>
        <note>catalytic</note>
    </ligand>
</feature>
<keyword evidence="6 7" id="KW-0862">Zinc</keyword>
<dbReference type="InterPro" id="IPR023091">
    <property type="entry name" value="MetalPrtase_cat_dom_sf_prd"/>
</dbReference>
<keyword evidence="3 7" id="KW-0479">Metal-binding</keyword>
<keyword evidence="7" id="KW-0698">rRNA processing</keyword>
<dbReference type="InterPro" id="IPR002036">
    <property type="entry name" value="YbeY"/>
</dbReference>
<keyword evidence="7" id="KW-0963">Cytoplasm</keyword>
<dbReference type="InterPro" id="IPR020549">
    <property type="entry name" value="YbeY_CS"/>
</dbReference>
<dbReference type="GO" id="GO:0004222">
    <property type="term" value="F:metalloendopeptidase activity"/>
    <property type="evidence" value="ECO:0007669"/>
    <property type="project" value="InterPro"/>
</dbReference>
<dbReference type="PANTHER" id="PTHR46986">
    <property type="entry name" value="ENDORIBONUCLEASE YBEY, CHLOROPLASTIC"/>
    <property type="match status" value="1"/>
</dbReference>
<comment type="cofactor">
    <cofactor evidence="7">
        <name>Zn(2+)</name>
        <dbReference type="ChEBI" id="CHEBI:29105"/>
    </cofactor>
    <text evidence="7">Binds 1 zinc ion.</text>
</comment>
<protein>
    <recommendedName>
        <fullName evidence="7">Endoribonuclease YbeY</fullName>
        <ecNumber evidence="7">3.1.-.-</ecNumber>
    </recommendedName>
</protein>
<accession>A0A317F335</accession>
<dbReference type="GO" id="GO:0008270">
    <property type="term" value="F:zinc ion binding"/>
    <property type="evidence" value="ECO:0007669"/>
    <property type="project" value="UniProtKB-UniRule"/>
</dbReference>
<dbReference type="HAMAP" id="MF_00009">
    <property type="entry name" value="Endoribonucl_YbeY"/>
    <property type="match status" value="1"/>
</dbReference>
<reference evidence="9" key="1">
    <citation type="submission" date="2018-05" db="EMBL/GenBank/DDBJ databases">
        <title>Pedobacter paludis sp. nov., isolated from wetland soil.</title>
        <authorList>
            <person name="Zhang Y."/>
        </authorList>
    </citation>
    <scope>NUCLEOTIDE SEQUENCE [LARGE SCALE GENOMIC DNA]</scope>
    <source>
        <strain evidence="9">R-8</strain>
    </source>
</reference>
<dbReference type="RefSeq" id="WP_109928895.1">
    <property type="nucleotide sequence ID" value="NZ_QGNY01000002.1"/>
</dbReference>
<dbReference type="SUPFAM" id="SSF55486">
    <property type="entry name" value="Metalloproteases ('zincins'), catalytic domain"/>
    <property type="match status" value="1"/>
</dbReference>